<dbReference type="EMBL" id="QPGA01000037">
    <property type="protein sequence ID" value="RDE49597.1"/>
    <property type="molecule type" value="Genomic_DNA"/>
</dbReference>
<dbReference type="AlphaFoldDB" id="A0A369XN05"/>
<feature type="compositionally biased region" description="Basic residues" evidence="1">
    <location>
        <begin position="92"/>
        <end position="101"/>
    </location>
</feature>
<name>A0A369XN05_9PROT</name>
<organism evidence="2 3">
    <name type="scientific">Candidatus Accumulibacter meliphilus</name>
    <dbReference type="NCBI Taxonomy" id="2211374"/>
    <lineage>
        <taxon>Bacteria</taxon>
        <taxon>Pseudomonadati</taxon>
        <taxon>Pseudomonadota</taxon>
        <taxon>Betaproteobacteria</taxon>
        <taxon>Candidatus Accumulibacter</taxon>
    </lineage>
</organism>
<evidence type="ECO:0000313" key="2">
    <source>
        <dbReference type="EMBL" id="RDE49597.1"/>
    </source>
</evidence>
<proteinExistence type="predicted"/>
<protein>
    <submittedName>
        <fullName evidence="2">Uncharacterized protein</fullName>
    </submittedName>
</protein>
<reference evidence="2 3" key="1">
    <citation type="submission" date="2018-05" db="EMBL/GenBank/DDBJ databases">
        <title>Integrated omic analyses show evidence that a Ca. Accumulibacter phosphatis strain performs denitrification under micro-aerobic conditions.</title>
        <authorList>
            <person name="Camejo P.Y."/>
            <person name="Katherine M.D."/>
            <person name="Daniel N.R."/>
        </authorList>
    </citation>
    <scope>NUCLEOTIDE SEQUENCE [LARGE SCALE GENOMIC DNA]</scope>
    <source>
        <strain evidence="2">UW-LDO-IC</strain>
    </source>
</reference>
<feature type="region of interest" description="Disordered" evidence="1">
    <location>
        <begin position="76"/>
        <end position="101"/>
    </location>
</feature>
<evidence type="ECO:0000313" key="3">
    <source>
        <dbReference type="Proteomes" id="UP000253831"/>
    </source>
</evidence>
<evidence type="ECO:0000256" key="1">
    <source>
        <dbReference type="SAM" id="MobiDB-lite"/>
    </source>
</evidence>
<gene>
    <name evidence="2" type="ORF">DVS81_15710</name>
</gene>
<accession>A0A369XN05</accession>
<feature type="non-terminal residue" evidence="2">
    <location>
        <position position="101"/>
    </location>
</feature>
<comment type="caution">
    <text evidence="2">The sequence shown here is derived from an EMBL/GenBank/DDBJ whole genome shotgun (WGS) entry which is preliminary data.</text>
</comment>
<sequence>MDTGADIICGGAAASHRQVVPFAEVLVTLTKEQEIKLRCEASFWRSQHRQALVRLGEGRTAQVFLGVPLPIGHPLRARPESLGGGADPGALRQRRGNHHLR</sequence>
<dbReference type="Proteomes" id="UP000253831">
    <property type="component" value="Unassembled WGS sequence"/>
</dbReference>